<dbReference type="CDD" id="cd12148">
    <property type="entry name" value="fungal_TF_MHR"/>
    <property type="match status" value="1"/>
</dbReference>
<dbReference type="GeneID" id="43594263"/>
<evidence type="ECO:0000256" key="4">
    <source>
        <dbReference type="ARBA" id="ARBA00023163"/>
    </source>
</evidence>
<evidence type="ECO:0000313" key="8">
    <source>
        <dbReference type="EMBL" id="RDL41435.1"/>
    </source>
</evidence>
<evidence type="ECO:0000256" key="5">
    <source>
        <dbReference type="ARBA" id="ARBA00023242"/>
    </source>
</evidence>
<keyword evidence="2" id="KW-0862">Zinc</keyword>
<dbReference type="Proteomes" id="UP000254866">
    <property type="component" value="Unassembled WGS sequence"/>
</dbReference>
<evidence type="ECO:0000259" key="7">
    <source>
        <dbReference type="Pfam" id="PF04082"/>
    </source>
</evidence>
<dbReference type="GO" id="GO:0006351">
    <property type="term" value="P:DNA-templated transcription"/>
    <property type="evidence" value="ECO:0007669"/>
    <property type="project" value="InterPro"/>
</dbReference>
<dbReference type="PANTHER" id="PTHR47660">
    <property type="entry name" value="TRANSCRIPTION FACTOR WITH C2H2 AND ZN(2)-CYS(6) DNA BINDING DOMAIN (EUROFUNG)-RELATED-RELATED"/>
    <property type="match status" value="1"/>
</dbReference>
<name>A0A370U0Z8_9HELO</name>
<dbReference type="RefSeq" id="XP_031874091.1">
    <property type="nucleotide sequence ID" value="XM_032010037.1"/>
</dbReference>
<dbReference type="OrthoDB" id="10018191at2759"/>
<comment type="caution">
    <text evidence="8">The sequence shown here is derived from an EMBL/GenBank/DDBJ whole genome shotgun (WGS) entry which is preliminary data.</text>
</comment>
<dbReference type="AlphaFoldDB" id="A0A370U0Z8"/>
<gene>
    <name evidence="8" type="ORF">BP5553_01414</name>
</gene>
<feature type="compositionally biased region" description="Polar residues" evidence="6">
    <location>
        <begin position="41"/>
        <end position="55"/>
    </location>
</feature>
<evidence type="ECO:0000256" key="1">
    <source>
        <dbReference type="ARBA" id="ARBA00022723"/>
    </source>
</evidence>
<feature type="region of interest" description="Disordered" evidence="6">
    <location>
        <begin position="34"/>
        <end position="55"/>
    </location>
</feature>
<feature type="domain" description="Xylanolytic transcriptional activator regulatory" evidence="7">
    <location>
        <begin position="334"/>
        <end position="538"/>
    </location>
</feature>
<proteinExistence type="predicted"/>
<dbReference type="InterPro" id="IPR007219">
    <property type="entry name" value="XnlR_reg_dom"/>
</dbReference>
<dbReference type="PANTHER" id="PTHR47660:SF2">
    <property type="entry name" value="TRANSCRIPTION FACTOR WITH C2H2 AND ZN(2)-CYS(6) DNA BINDING DOMAIN (EUROFUNG)"/>
    <property type="match status" value="1"/>
</dbReference>
<accession>A0A370U0Z8</accession>
<reference evidence="8 9" key="1">
    <citation type="journal article" date="2018" name="IMA Fungus">
        <title>IMA Genome-F 9: Draft genome sequence of Annulohypoxylon stygium, Aspergillus mulundensis, Berkeleyomyces basicola (syn. Thielaviopsis basicola), Ceratocystis smalleyi, two Cercospora beticola strains, Coleophoma cylindrospora, Fusarium fracticaudum, Phialophora cf. hyalina, and Morchella septimelata.</title>
        <authorList>
            <person name="Wingfield B.D."/>
            <person name="Bills G.F."/>
            <person name="Dong Y."/>
            <person name="Huang W."/>
            <person name="Nel W.J."/>
            <person name="Swalarsk-Parry B.S."/>
            <person name="Vaghefi N."/>
            <person name="Wilken P.M."/>
            <person name="An Z."/>
            <person name="de Beer Z.W."/>
            <person name="De Vos L."/>
            <person name="Chen L."/>
            <person name="Duong T.A."/>
            <person name="Gao Y."/>
            <person name="Hammerbacher A."/>
            <person name="Kikkert J.R."/>
            <person name="Li Y."/>
            <person name="Li H."/>
            <person name="Li K."/>
            <person name="Li Q."/>
            <person name="Liu X."/>
            <person name="Ma X."/>
            <person name="Naidoo K."/>
            <person name="Pethybridge S.J."/>
            <person name="Sun J."/>
            <person name="Steenkamp E.T."/>
            <person name="van der Nest M.A."/>
            <person name="van Wyk S."/>
            <person name="Wingfield M.J."/>
            <person name="Xiong C."/>
            <person name="Yue Q."/>
            <person name="Zhang X."/>
        </authorList>
    </citation>
    <scope>NUCLEOTIDE SEQUENCE [LARGE SCALE GENOMIC DNA]</scope>
    <source>
        <strain evidence="8 9">BP 5553</strain>
    </source>
</reference>
<evidence type="ECO:0000256" key="6">
    <source>
        <dbReference type="SAM" id="MobiDB-lite"/>
    </source>
</evidence>
<dbReference type="STRING" id="2656787.A0A370U0Z8"/>
<keyword evidence="1" id="KW-0479">Metal-binding</keyword>
<feature type="compositionally biased region" description="Polar residues" evidence="6">
    <location>
        <begin position="114"/>
        <end position="128"/>
    </location>
</feature>
<keyword evidence="4" id="KW-0804">Transcription</keyword>
<sequence length="849" mass="94325">MWPDVLENRTSEATHTESDVLLRHLRSHRAYLAHSPPAGLNNRSASYEQATQQLQQRREINAGTSPGQTPNQLLHCSDLAELVSRGMQPSPSQNLMISEIAMLEFNNVPGHSQPAPNNHSRLTRRSQCSQNPDYANNAATNNMPDCIDFPAGVLEEAAARTPSELSLPTINESADAMRWWLDQSDFRTDNLFSMDIGNGLGAYGVVLDDVTFGLPVQFQPPVESSIGSRGMSAERCDILQECWPMDPSRGYRLKSDLWSCLSSCPHDNIFSLLPSPTANEQRGERRGFDEACYLRLRKEFGYDSGSADEPRLELPSSHRPNLPFPPVELLDIALDLYFRSFHPTVPFIHTPTFDPCRTPPPLLFAICLVGLVILGTSGARQFVEASFPALLTRACSEMAISCSQSRPVAEQLSMVATACLTVNLAAITQDQSKLARTQFLYANIYAFSQQCGLFSADDSELIKKILDETVDPGQRWRAWTRIESTKRLIVALVMLDNFYSNYLFTAPATRAEAIHICLPCDNILFEADSEIKWRQLSLAGREIIPPFISPYVQDPCLFQTANRLDTFSMYSLLSSFQLRIYEAYHRLIPAASYTGMNEDFLAPCRVFNKDLRARDLIPLTCSLHFKQSPCQNGADLNCMALWHHLCLCLTSNTRLFELAAGCKGQPDAEKARVDIGVWARTPAARRACLHAAQVYAVVSNRRISDGVRVRLDTITSVFISALVLAFYLYSLPDIGGSDSTEQRLELLDPIDWGRVGTIGLDAVDAEDPNIPLPTQQLRNGSDLAIHFIRHGGPVSFSSHNVSGDYRSARRVLLDFACLMEGMGKWCSKSSAKVLHAMADTIMQNGDGSL</sequence>
<dbReference type="GO" id="GO:0008270">
    <property type="term" value="F:zinc ion binding"/>
    <property type="evidence" value="ECO:0007669"/>
    <property type="project" value="InterPro"/>
</dbReference>
<feature type="region of interest" description="Disordered" evidence="6">
    <location>
        <begin position="108"/>
        <end position="128"/>
    </location>
</feature>
<keyword evidence="9" id="KW-1185">Reference proteome</keyword>
<dbReference type="EMBL" id="NPIC01000001">
    <property type="protein sequence ID" value="RDL41435.1"/>
    <property type="molecule type" value="Genomic_DNA"/>
</dbReference>
<protein>
    <recommendedName>
        <fullName evidence="7">Xylanolytic transcriptional activator regulatory domain-containing protein</fullName>
    </recommendedName>
</protein>
<organism evidence="8 9">
    <name type="scientific">Venustampulla echinocandica</name>
    <dbReference type="NCBI Taxonomy" id="2656787"/>
    <lineage>
        <taxon>Eukaryota</taxon>
        <taxon>Fungi</taxon>
        <taxon>Dikarya</taxon>
        <taxon>Ascomycota</taxon>
        <taxon>Pezizomycotina</taxon>
        <taxon>Leotiomycetes</taxon>
        <taxon>Helotiales</taxon>
        <taxon>Pleuroascaceae</taxon>
        <taxon>Venustampulla</taxon>
    </lineage>
</organism>
<dbReference type="Pfam" id="PF04082">
    <property type="entry name" value="Fungal_trans"/>
    <property type="match status" value="1"/>
</dbReference>
<evidence type="ECO:0000256" key="2">
    <source>
        <dbReference type="ARBA" id="ARBA00022833"/>
    </source>
</evidence>
<evidence type="ECO:0000313" key="9">
    <source>
        <dbReference type="Proteomes" id="UP000254866"/>
    </source>
</evidence>
<evidence type="ECO:0000256" key="3">
    <source>
        <dbReference type="ARBA" id="ARBA00023015"/>
    </source>
</evidence>
<dbReference type="GO" id="GO:0003677">
    <property type="term" value="F:DNA binding"/>
    <property type="evidence" value="ECO:0007669"/>
    <property type="project" value="InterPro"/>
</dbReference>
<keyword evidence="3" id="KW-0805">Transcription regulation</keyword>
<keyword evidence="5" id="KW-0539">Nucleus</keyword>